<dbReference type="PANTHER" id="PTHR31084:SF19">
    <property type="entry name" value="GLYCOSYL HYDROLASE FAMILY 95 N-TERMINAL DOMAIN-CONTAINING PROTEIN"/>
    <property type="match status" value="1"/>
</dbReference>
<dbReference type="InterPro" id="IPR016518">
    <property type="entry name" value="Alpha-L-fucosidase"/>
</dbReference>
<evidence type="ECO:0000259" key="1">
    <source>
        <dbReference type="Pfam" id="PF14498"/>
    </source>
</evidence>
<protein>
    <submittedName>
        <fullName evidence="4">Glycoside hydrolase family 95 protein</fullName>
    </submittedName>
</protein>
<feature type="domain" description="Glycosyl hydrolase family 95 catalytic" evidence="3">
    <location>
        <begin position="296"/>
        <end position="699"/>
    </location>
</feature>
<keyword evidence="4" id="KW-0378">Hydrolase</keyword>
<reference evidence="4" key="1">
    <citation type="submission" date="2020-10" db="EMBL/GenBank/DDBJ databases">
        <authorList>
            <person name="Gilroy R."/>
        </authorList>
    </citation>
    <scope>NUCLEOTIDE SEQUENCE</scope>
    <source>
        <strain evidence="4">CHK176-6737</strain>
    </source>
</reference>
<accession>A0A9D1MSZ7</accession>
<dbReference type="InterPro" id="IPR054363">
    <property type="entry name" value="GH95_cat"/>
</dbReference>
<name>A0A9D1MSZ7_9FIRM</name>
<dbReference type="GO" id="GO:0004560">
    <property type="term" value="F:alpha-L-fucosidase activity"/>
    <property type="evidence" value="ECO:0007669"/>
    <property type="project" value="InterPro"/>
</dbReference>
<evidence type="ECO:0000313" key="4">
    <source>
        <dbReference type="EMBL" id="HIU68364.1"/>
    </source>
</evidence>
<dbReference type="GO" id="GO:0005975">
    <property type="term" value="P:carbohydrate metabolic process"/>
    <property type="evidence" value="ECO:0007669"/>
    <property type="project" value="InterPro"/>
</dbReference>
<dbReference type="Pfam" id="PF14498">
    <property type="entry name" value="Glyco_hyd_65N_2"/>
    <property type="match status" value="1"/>
</dbReference>
<dbReference type="SUPFAM" id="SSF48208">
    <property type="entry name" value="Six-hairpin glycosidases"/>
    <property type="match status" value="1"/>
</dbReference>
<dbReference type="AlphaFoldDB" id="A0A9D1MSZ7"/>
<dbReference type="EMBL" id="DVNM01000002">
    <property type="protein sequence ID" value="HIU68364.1"/>
    <property type="molecule type" value="Genomic_DNA"/>
</dbReference>
<feature type="domain" description="Alpha fucosidase A-like C-terminal" evidence="2">
    <location>
        <begin position="701"/>
        <end position="765"/>
    </location>
</feature>
<evidence type="ECO:0000313" key="5">
    <source>
        <dbReference type="Proteomes" id="UP000824125"/>
    </source>
</evidence>
<dbReference type="PIRSF" id="PIRSF007663">
    <property type="entry name" value="UCP007663"/>
    <property type="match status" value="1"/>
</dbReference>
<dbReference type="Proteomes" id="UP000824125">
    <property type="component" value="Unassembled WGS sequence"/>
</dbReference>
<dbReference type="InterPro" id="IPR049053">
    <property type="entry name" value="AFCA-like_C"/>
</dbReference>
<dbReference type="InterPro" id="IPR012341">
    <property type="entry name" value="6hp_glycosidase-like_sf"/>
</dbReference>
<dbReference type="PANTHER" id="PTHR31084">
    <property type="entry name" value="ALPHA-L-FUCOSIDASE 2"/>
    <property type="match status" value="1"/>
</dbReference>
<dbReference type="InterPro" id="IPR008928">
    <property type="entry name" value="6-hairpin_glycosidase_sf"/>
</dbReference>
<evidence type="ECO:0000259" key="3">
    <source>
        <dbReference type="Pfam" id="PF22124"/>
    </source>
</evidence>
<sequence>MRLYYDRPVSQIRMSRPNNAPSRDIIWEQSALPLGNGSIGLGVYGEADCEKIALNHKTLWTGGPSVWRPHYRGGNITKPDISGKMPSDYLKEVQALFQQGKEQKAEKLCNKLVGKKAGYGAYQCWGELEIAYPGLENAPGQYLRELDLDTATCRVSYAAKDKNQNLCHDLRQYFVSHADGVAVLHTKRQEGDLCCTIRLKPSHFGRVRVTKSGLLHCGRLLDNGLKYCAYFAVQTDGKTHASGARISVSGATYCTLYLGMDTDYADNYPVYRTGESLQDLRARVTHGVEKAVRLGVEQLYARHLADYRNLYSRVALDLESSADLPPTDRLVRTYSSADTPESDKRGCETLLYQFSRYLTIASSRENDLLPSNLQGIWNVSNTPPWSSDFHLNVNLQMNYWPVYTSNLAECAAPLVRYVDKLREPGRVTALAYTGKDCTKNGKEGFLFHTQNTPFGWTCPGWAFSWGWSPAAVPWILHDVFGAYEYTNDLSLLTQTIYPMLKETASYFSRMLIEHNDRLVTAPCFSPEHGPRTMGNTYEQSLLAQLYMDAIKAAKALHVDADCVKMWETTLSRLRPIEIGESGQIKEWYHEKALGEIGEKGHRHLSHLLGLYPCSVIDKRKNPEYLRAAVVSLNDRGDKSTGWGTCMRMAEWAHTGDGNRAHRLIQNLISNCIYINLFDTHPPFQIDGNFGYTACVNEMLLQSGLDVLEILPALPDAWPNGSVRGLRAKGNFTVDILWKNGRLEKITVTSHSGGLCALCSPQGRLTCKAPHSYNEFGDLLVQTQKEEVLTVQLL</sequence>
<organism evidence="4 5">
    <name type="scientific">Candidatus Scybalenecus merdavium</name>
    <dbReference type="NCBI Taxonomy" id="2840939"/>
    <lineage>
        <taxon>Bacteria</taxon>
        <taxon>Bacillati</taxon>
        <taxon>Bacillota</taxon>
        <taxon>Clostridia</taxon>
        <taxon>Eubacteriales</taxon>
        <taxon>Oscillospiraceae</taxon>
        <taxon>Oscillospiraceae incertae sedis</taxon>
        <taxon>Candidatus Scybalenecus</taxon>
    </lineage>
</organism>
<feature type="domain" description="Glycosyl hydrolase family 95 N-terminal" evidence="1">
    <location>
        <begin position="21"/>
        <end position="266"/>
    </location>
</feature>
<dbReference type="Pfam" id="PF21307">
    <property type="entry name" value="Glyco_hydro_95_C"/>
    <property type="match status" value="1"/>
</dbReference>
<proteinExistence type="predicted"/>
<reference evidence="4" key="2">
    <citation type="journal article" date="2021" name="PeerJ">
        <title>Extensive microbial diversity within the chicken gut microbiome revealed by metagenomics and culture.</title>
        <authorList>
            <person name="Gilroy R."/>
            <person name="Ravi A."/>
            <person name="Getino M."/>
            <person name="Pursley I."/>
            <person name="Horton D.L."/>
            <person name="Alikhan N.F."/>
            <person name="Baker D."/>
            <person name="Gharbi K."/>
            <person name="Hall N."/>
            <person name="Watson M."/>
            <person name="Adriaenssens E.M."/>
            <person name="Foster-Nyarko E."/>
            <person name="Jarju S."/>
            <person name="Secka A."/>
            <person name="Antonio M."/>
            <person name="Oren A."/>
            <person name="Chaudhuri R.R."/>
            <person name="La Ragione R."/>
            <person name="Hildebrand F."/>
            <person name="Pallen M.J."/>
        </authorList>
    </citation>
    <scope>NUCLEOTIDE SEQUENCE</scope>
    <source>
        <strain evidence="4">CHK176-6737</strain>
    </source>
</reference>
<evidence type="ECO:0000259" key="2">
    <source>
        <dbReference type="Pfam" id="PF21307"/>
    </source>
</evidence>
<dbReference type="Pfam" id="PF22124">
    <property type="entry name" value="Glyco_hydro_95_cat"/>
    <property type="match status" value="1"/>
</dbReference>
<dbReference type="InterPro" id="IPR027414">
    <property type="entry name" value="GH95_N_dom"/>
</dbReference>
<dbReference type="Gene3D" id="1.50.10.10">
    <property type="match status" value="1"/>
</dbReference>
<comment type="caution">
    <text evidence="4">The sequence shown here is derived from an EMBL/GenBank/DDBJ whole genome shotgun (WGS) entry which is preliminary data.</text>
</comment>
<dbReference type="Gene3D" id="2.70.98.50">
    <property type="entry name" value="putative glycoside hydrolase family protein from bacillus halodurans"/>
    <property type="match status" value="1"/>
</dbReference>
<gene>
    <name evidence="4" type="ORF">IAD23_00210</name>
</gene>